<feature type="domain" description="RGS" evidence="2">
    <location>
        <begin position="180"/>
        <end position="280"/>
    </location>
</feature>
<reference evidence="3 4" key="1">
    <citation type="journal article" date="2024" name="Science">
        <title>Giant polyketide synthase enzymes in the biosynthesis of giant marine polyether toxins.</title>
        <authorList>
            <person name="Fallon T.R."/>
            <person name="Shende V.V."/>
            <person name="Wierzbicki I.H."/>
            <person name="Pendleton A.L."/>
            <person name="Watervoot N.F."/>
            <person name="Auber R.P."/>
            <person name="Gonzalez D.J."/>
            <person name="Wisecaver J.H."/>
            <person name="Moore B.S."/>
        </authorList>
    </citation>
    <scope>NUCLEOTIDE SEQUENCE [LARGE SCALE GENOMIC DNA]</scope>
    <source>
        <strain evidence="3 4">12B1</strain>
    </source>
</reference>
<dbReference type="InterPro" id="IPR016137">
    <property type="entry name" value="RGS"/>
</dbReference>
<evidence type="ECO:0000259" key="2">
    <source>
        <dbReference type="PROSITE" id="PS50132"/>
    </source>
</evidence>
<dbReference type="AlphaFoldDB" id="A0AB34JPF9"/>
<dbReference type="SMART" id="SM00315">
    <property type="entry name" value="RGS"/>
    <property type="match status" value="3"/>
</dbReference>
<dbReference type="Proteomes" id="UP001515480">
    <property type="component" value="Unassembled WGS sequence"/>
</dbReference>
<dbReference type="Pfam" id="PF00615">
    <property type="entry name" value="RGS"/>
    <property type="match status" value="3"/>
</dbReference>
<dbReference type="CDD" id="cd07440">
    <property type="entry name" value="RGS"/>
    <property type="match status" value="2"/>
</dbReference>
<keyword evidence="4" id="KW-1185">Reference proteome</keyword>
<feature type="region of interest" description="Disordered" evidence="1">
    <location>
        <begin position="440"/>
        <end position="462"/>
    </location>
</feature>
<protein>
    <recommendedName>
        <fullName evidence="2">RGS domain-containing protein</fullName>
    </recommendedName>
</protein>
<evidence type="ECO:0000313" key="3">
    <source>
        <dbReference type="EMBL" id="KAL1523325.1"/>
    </source>
</evidence>
<name>A0AB34JPF9_PRYPA</name>
<feature type="domain" description="RGS" evidence="2">
    <location>
        <begin position="49"/>
        <end position="145"/>
    </location>
</feature>
<dbReference type="InterPro" id="IPR036305">
    <property type="entry name" value="RGS_sf"/>
</dbReference>
<dbReference type="Gene3D" id="1.10.167.10">
    <property type="entry name" value="Regulator of G-protein Signalling 4, domain 2"/>
    <property type="match status" value="3"/>
</dbReference>
<dbReference type="PANTHER" id="PTHR10845:SF192">
    <property type="entry name" value="DOUBLE HIT, ISOFORM B"/>
    <property type="match status" value="1"/>
</dbReference>
<dbReference type="InterPro" id="IPR044926">
    <property type="entry name" value="RGS_subdomain_2"/>
</dbReference>
<dbReference type="PRINTS" id="PR01301">
    <property type="entry name" value="RGSPROTEIN"/>
</dbReference>
<proteinExistence type="predicted"/>
<evidence type="ECO:0000256" key="1">
    <source>
        <dbReference type="SAM" id="MobiDB-lite"/>
    </source>
</evidence>
<dbReference type="EMBL" id="JBGBPQ010000006">
    <property type="protein sequence ID" value="KAL1523325.1"/>
    <property type="molecule type" value="Genomic_DNA"/>
</dbReference>
<organism evidence="3 4">
    <name type="scientific">Prymnesium parvum</name>
    <name type="common">Toxic golden alga</name>
    <dbReference type="NCBI Taxonomy" id="97485"/>
    <lineage>
        <taxon>Eukaryota</taxon>
        <taxon>Haptista</taxon>
        <taxon>Haptophyta</taxon>
        <taxon>Prymnesiophyceae</taxon>
        <taxon>Prymnesiales</taxon>
        <taxon>Prymnesiaceae</taxon>
        <taxon>Prymnesium</taxon>
    </lineage>
</organism>
<dbReference type="SUPFAM" id="SSF48097">
    <property type="entry name" value="Regulator of G-protein signaling, RGS"/>
    <property type="match status" value="3"/>
</dbReference>
<sequence length="468" mass="53117">MSAPDGELKQQLDATIRQRLNMSFVDGDQSRMSALFQSGPQLTVDVSNFARFLSHNLCIEVLLFWKDVEQYKTLFSPKERAAVGSKIFETYIKEGCVRKVNVNAAEVQKIEEQAKAGQYSEDVFDEAQNQMYQMMLLDLFPRYSEEMAAKQSGSAGQQEKVASSLKEVLSGTNLPAQRHFARFSKENYLEESLLFWLDVNDFTLLFQKSDLHSSAKRIYETYMGPMAKQKVNVSDAQCDEIKAIVETPVSEVSINSQLFAKAQKEIETFLELDVWDRYVQWCEGDGKIGTARPTLTAKSSSAFLLSENNLGDRDKMREAVVELLTITHEIENLKALAKDRECEEAIEFYLDVKDFQKLFSSKDLVEAANRIWARYLDDKADRMVNLPASIHKVLKKEIVDNSCKNVSLNTFDKANREMIQLITDNVYPAWVHKYKRSSQSRSVDDGRPASTYELPPPPATSGSCCVIA</sequence>
<feature type="domain" description="RGS" evidence="2">
    <location>
        <begin position="333"/>
        <end position="431"/>
    </location>
</feature>
<evidence type="ECO:0000313" key="4">
    <source>
        <dbReference type="Proteomes" id="UP001515480"/>
    </source>
</evidence>
<comment type="caution">
    <text evidence="3">The sequence shown here is derived from an EMBL/GenBank/DDBJ whole genome shotgun (WGS) entry which is preliminary data.</text>
</comment>
<dbReference type="PANTHER" id="PTHR10845">
    <property type="entry name" value="REGULATOR OF G PROTEIN SIGNALING"/>
    <property type="match status" value="1"/>
</dbReference>
<dbReference type="PROSITE" id="PS50132">
    <property type="entry name" value="RGS"/>
    <property type="match status" value="3"/>
</dbReference>
<accession>A0AB34JPF9</accession>
<gene>
    <name evidence="3" type="ORF">AB1Y20_018271</name>
</gene>